<sequence>MADKPHRTLQREFITSEGVDLRLTLASAGERAGAFLIDAAIIFGAFIALVLLTALIMAGRATGSEYLFSIVLLVFFFLRSGYFVAFELGSRAATPGKRAMRLRVVARDGGRLSGEAVVARNALREIEVGIPFLFLLGNAFSSDGSDTWTNYAALAWVALFTFFPLFNRDRMRVGDLIAGTWVVRTPRRKLGVSVVHAHVEPSFVFTEEQLAAYGEFELQKLEEVLRREDELSLIVVAQAIQRRIGWTGGGDDMEFLQAYYAALCQRLERNMLFGKRRANKYEQA</sequence>
<keyword evidence="8" id="KW-1185">Reference proteome</keyword>
<evidence type="ECO:0000256" key="4">
    <source>
        <dbReference type="ARBA" id="ARBA00023136"/>
    </source>
</evidence>
<feature type="transmembrane region" description="Helical" evidence="5">
    <location>
        <begin position="148"/>
        <end position="166"/>
    </location>
</feature>
<feature type="transmembrane region" description="Helical" evidence="5">
    <location>
        <begin position="32"/>
        <end position="54"/>
    </location>
</feature>
<feature type="transmembrane region" description="Helical" evidence="5">
    <location>
        <begin position="66"/>
        <end position="85"/>
    </location>
</feature>
<dbReference type="RefSeq" id="WP_346245460.1">
    <property type="nucleotide sequence ID" value="NZ_JBDIZK010000002.1"/>
</dbReference>
<feature type="domain" description="RDD" evidence="6">
    <location>
        <begin position="25"/>
        <end position="179"/>
    </location>
</feature>
<evidence type="ECO:0000256" key="3">
    <source>
        <dbReference type="ARBA" id="ARBA00022989"/>
    </source>
</evidence>
<accession>A0ABV0B6G3</accession>
<evidence type="ECO:0000256" key="2">
    <source>
        <dbReference type="ARBA" id="ARBA00022692"/>
    </source>
</evidence>
<proteinExistence type="predicted"/>
<dbReference type="EMBL" id="JBDIZK010000002">
    <property type="protein sequence ID" value="MEN3746461.1"/>
    <property type="molecule type" value="Genomic_DNA"/>
</dbReference>
<evidence type="ECO:0000256" key="1">
    <source>
        <dbReference type="ARBA" id="ARBA00004141"/>
    </source>
</evidence>
<dbReference type="PANTHER" id="PTHR38480:SF1">
    <property type="entry name" value="SLR0254 PROTEIN"/>
    <property type="match status" value="1"/>
</dbReference>
<evidence type="ECO:0000313" key="8">
    <source>
        <dbReference type="Proteomes" id="UP001427805"/>
    </source>
</evidence>
<keyword evidence="4 5" id="KW-0472">Membrane</keyword>
<dbReference type="Proteomes" id="UP001427805">
    <property type="component" value="Unassembled WGS sequence"/>
</dbReference>
<evidence type="ECO:0000256" key="5">
    <source>
        <dbReference type="SAM" id="Phobius"/>
    </source>
</evidence>
<evidence type="ECO:0000313" key="7">
    <source>
        <dbReference type="EMBL" id="MEN3746461.1"/>
    </source>
</evidence>
<keyword evidence="2 5" id="KW-0812">Transmembrane</keyword>
<keyword evidence="3 5" id="KW-1133">Transmembrane helix</keyword>
<comment type="caution">
    <text evidence="7">The sequence shown here is derived from an EMBL/GenBank/DDBJ whole genome shotgun (WGS) entry which is preliminary data.</text>
</comment>
<evidence type="ECO:0000259" key="6">
    <source>
        <dbReference type="Pfam" id="PF06271"/>
    </source>
</evidence>
<reference evidence="7 8" key="1">
    <citation type="submission" date="2024-05" db="EMBL/GenBank/DDBJ databases">
        <title>Sphingomonas sp. HF-S3 16S ribosomal RNA gene Genome sequencing and assembly.</title>
        <authorList>
            <person name="Lee H."/>
        </authorList>
    </citation>
    <scope>NUCLEOTIDE SEQUENCE [LARGE SCALE GENOMIC DNA]</scope>
    <source>
        <strain evidence="7 8">HF-S3</strain>
    </source>
</reference>
<gene>
    <name evidence="7" type="ORF">TPR58_04720</name>
</gene>
<comment type="subcellular location">
    <subcellularLocation>
        <location evidence="1">Membrane</location>
        <topology evidence="1">Multi-pass membrane protein</topology>
    </subcellularLocation>
</comment>
<protein>
    <submittedName>
        <fullName evidence="7">RDD family protein</fullName>
    </submittedName>
</protein>
<organism evidence="7 8">
    <name type="scientific">Sphingomonas rustica</name>
    <dbReference type="NCBI Taxonomy" id="3103142"/>
    <lineage>
        <taxon>Bacteria</taxon>
        <taxon>Pseudomonadati</taxon>
        <taxon>Pseudomonadota</taxon>
        <taxon>Alphaproteobacteria</taxon>
        <taxon>Sphingomonadales</taxon>
        <taxon>Sphingomonadaceae</taxon>
        <taxon>Sphingomonas</taxon>
    </lineage>
</organism>
<dbReference type="PANTHER" id="PTHR38480">
    <property type="entry name" value="SLR0254 PROTEIN"/>
    <property type="match status" value="1"/>
</dbReference>
<name>A0ABV0B6G3_9SPHN</name>
<dbReference type="InterPro" id="IPR010432">
    <property type="entry name" value="RDD"/>
</dbReference>
<dbReference type="Pfam" id="PF06271">
    <property type="entry name" value="RDD"/>
    <property type="match status" value="1"/>
</dbReference>